<evidence type="ECO:0000256" key="1">
    <source>
        <dbReference type="SAM" id="Phobius"/>
    </source>
</evidence>
<feature type="transmembrane region" description="Helical" evidence="1">
    <location>
        <begin position="223"/>
        <end position="240"/>
    </location>
</feature>
<dbReference type="PANTHER" id="PTHR30188">
    <property type="entry name" value="ABC TRANSPORTER PERMEASE PROTEIN-RELATED"/>
    <property type="match status" value="1"/>
</dbReference>
<feature type="transmembrane region" description="Helical" evidence="1">
    <location>
        <begin position="191"/>
        <end position="211"/>
    </location>
</feature>
<dbReference type="RefSeq" id="WP_142100123.1">
    <property type="nucleotide sequence ID" value="NZ_VIGH01000005.1"/>
</dbReference>
<feature type="transmembrane region" description="Helical" evidence="1">
    <location>
        <begin position="67"/>
        <end position="88"/>
    </location>
</feature>
<name>A0A541B901_9NOCA</name>
<evidence type="ECO:0000313" key="2">
    <source>
        <dbReference type="EMBL" id="TQF68810.1"/>
    </source>
</evidence>
<gene>
    <name evidence="2" type="ORF">FK531_13535</name>
</gene>
<protein>
    <submittedName>
        <fullName evidence="2">ABC transporter permease</fullName>
    </submittedName>
</protein>
<dbReference type="GO" id="GO:0005548">
    <property type="term" value="F:phospholipid transporter activity"/>
    <property type="evidence" value="ECO:0007669"/>
    <property type="project" value="TreeGrafter"/>
</dbReference>
<sequence length="286" mass="30031">MVGYDTMHRVRYRTAAPVRAVYGGLVDVGKHVTFYCRTVASIPFALVKYRKHVLNQISEVSFGTNSLLSGGGTIGIVFAMSLAAAMMLGVETQRGLELVGMTTMSGMLSAIANTRELAPVVVAIALAAKVGTGFTAQIGAMRISDEIDALDAMAIRSIPFLAGTRVLAAMVCVIPIYMVGLLASYLSTRLVIVFFNGASAGTYDYFFHLALSPQDLVYSALKAVVFAAVVSLVHCAYGYYASGGPAGVGQAAGRALRTAILAIGVLDVLMTFALWGLVPEIPGMGV</sequence>
<dbReference type="Proteomes" id="UP000316256">
    <property type="component" value="Unassembled WGS sequence"/>
</dbReference>
<organism evidence="2 3">
    <name type="scientific">Rhodococcus spelaei</name>
    <dbReference type="NCBI Taxonomy" id="2546320"/>
    <lineage>
        <taxon>Bacteria</taxon>
        <taxon>Bacillati</taxon>
        <taxon>Actinomycetota</taxon>
        <taxon>Actinomycetes</taxon>
        <taxon>Mycobacteriales</taxon>
        <taxon>Nocardiaceae</taxon>
        <taxon>Rhodococcus</taxon>
    </lineage>
</organism>
<dbReference type="OrthoDB" id="3745645at2"/>
<dbReference type="PANTHER" id="PTHR30188:SF13">
    <property type="entry name" value="CONSERVED HYPOTHETICAL INTEGRAL MEMBRANE PROTEIN YRBE3B"/>
    <property type="match status" value="1"/>
</dbReference>
<keyword evidence="1" id="KW-1133">Transmembrane helix</keyword>
<feature type="transmembrane region" description="Helical" evidence="1">
    <location>
        <begin position="160"/>
        <end position="185"/>
    </location>
</feature>
<dbReference type="Pfam" id="PF02405">
    <property type="entry name" value="MlaE"/>
    <property type="match status" value="1"/>
</dbReference>
<dbReference type="EMBL" id="VIGH01000005">
    <property type="protein sequence ID" value="TQF68810.1"/>
    <property type="molecule type" value="Genomic_DNA"/>
</dbReference>
<dbReference type="GO" id="GO:0043190">
    <property type="term" value="C:ATP-binding cassette (ABC) transporter complex"/>
    <property type="evidence" value="ECO:0007669"/>
    <property type="project" value="InterPro"/>
</dbReference>
<dbReference type="InterPro" id="IPR030802">
    <property type="entry name" value="Permease_MalE"/>
</dbReference>
<dbReference type="AlphaFoldDB" id="A0A541B901"/>
<reference evidence="2 3" key="1">
    <citation type="submission" date="2019-06" db="EMBL/GenBank/DDBJ databases">
        <title>Rhodococcus spaelei sp. nov., isolated from a cave.</title>
        <authorList>
            <person name="Lee S.D."/>
        </authorList>
    </citation>
    <scope>NUCLEOTIDE SEQUENCE [LARGE SCALE GENOMIC DNA]</scope>
    <source>
        <strain evidence="2 3">C9-5</strain>
    </source>
</reference>
<comment type="caution">
    <text evidence="2">The sequence shown here is derived from an EMBL/GenBank/DDBJ whole genome shotgun (WGS) entry which is preliminary data.</text>
</comment>
<accession>A0A541B901</accession>
<evidence type="ECO:0000313" key="3">
    <source>
        <dbReference type="Proteomes" id="UP000316256"/>
    </source>
</evidence>
<proteinExistence type="predicted"/>
<feature type="transmembrane region" description="Helical" evidence="1">
    <location>
        <begin position="118"/>
        <end position="139"/>
    </location>
</feature>
<feature type="transmembrane region" description="Helical" evidence="1">
    <location>
        <begin position="95"/>
        <end position="112"/>
    </location>
</feature>
<keyword evidence="1" id="KW-0812">Transmembrane</keyword>
<keyword evidence="1" id="KW-0472">Membrane</keyword>
<keyword evidence="3" id="KW-1185">Reference proteome</keyword>
<feature type="transmembrane region" description="Helical" evidence="1">
    <location>
        <begin position="260"/>
        <end position="278"/>
    </location>
</feature>